<gene>
    <name evidence="2" type="ORF">PSTG_17505</name>
</gene>
<feature type="non-terminal residue" evidence="2">
    <location>
        <position position="149"/>
    </location>
</feature>
<evidence type="ECO:0000313" key="3">
    <source>
        <dbReference type="Proteomes" id="UP000054564"/>
    </source>
</evidence>
<sequence length="149" mass="17073">MLFLAALVLDLNWKGYSKHSLIPVHDHSHQTEIISSLEIGCLGMPRSFRRPAPTSAPRSLKCEFRIWEFVDIEMSLASEELAHKEPRSSDWRRYSCSLSANTIRPGLRRAPAGRRPPSNDRGTQYLVNGARKNKDLQHDSHSQDRQRKV</sequence>
<evidence type="ECO:0000256" key="1">
    <source>
        <dbReference type="SAM" id="MobiDB-lite"/>
    </source>
</evidence>
<reference evidence="3" key="1">
    <citation type="submission" date="2014-03" db="EMBL/GenBank/DDBJ databases">
        <title>The Genome Sequence of Puccinia striiformis f. sp. tritici PST-78.</title>
        <authorList>
            <consortium name="The Broad Institute Genome Sequencing Platform"/>
            <person name="Cuomo C."/>
            <person name="Hulbert S."/>
            <person name="Chen X."/>
            <person name="Walker B."/>
            <person name="Young S.K."/>
            <person name="Zeng Q."/>
            <person name="Gargeya S."/>
            <person name="Fitzgerald M."/>
            <person name="Haas B."/>
            <person name="Abouelleil A."/>
            <person name="Alvarado L."/>
            <person name="Arachchi H.M."/>
            <person name="Berlin A.M."/>
            <person name="Chapman S.B."/>
            <person name="Goldberg J."/>
            <person name="Griggs A."/>
            <person name="Gujja S."/>
            <person name="Hansen M."/>
            <person name="Howarth C."/>
            <person name="Imamovic A."/>
            <person name="Larimer J."/>
            <person name="McCowan C."/>
            <person name="Montmayeur A."/>
            <person name="Murphy C."/>
            <person name="Neiman D."/>
            <person name="Pearson M."/>
            <person name="Priest M."/>
            <person name="Roberts A."/>
            <person name="Saif S."/>
            <person name="Shea T."/>
            <person name="Sisk P."/>
            <person name="Sykes S."/>
            <person name="Wortman J."/>
            <person name="Nusbaum C."/>
            <person name="Birren B."/>
        </authorList>
    </citation>
    <scope>NUCLEOTIDE SEQUENCE [LARGE SCALE GENOMIC DNA]</scope>
    <source>
        <strain evidence="3">race PST-78</strain>
    </source>
</reference>
<name>A0A0L0UQK9_9BASI</name>
<keyword evidence="3" id="KW-1185">Reference proteome</keyword>
<accession>A0A0L0UQK9</accession>
<proteinExistence type="predicted"/>
<comment type="caution">
    <text evidence="2">The sequence shown here is derived from an EMBL/GenBank/DDBJ whole genome shotgun (WGS) entry which is preliminary data.</text>
</comment>
<dbReference type="AlphaFoldDB" id="A0A0L0UQK9"/>
<dbReference type="Proteomes" id="UP000054564">
    <property type="component" value="Unassembled WGS sequence"/>
</dbReference>
<feature type="region of interest" description="Disordered" evidence="1">
    <location>
        <begin position="105"/>
        <end position="149"/>
    </location>
</feature>
<protein>
    <submittedName>
        <fullName evidence="2">Uncharacterized protein</fullName>
    </submittedName>
</protein>
<evidence type="ECO:0000313" key="2">
    <source>
        <dbReference type="EMBL" id="KNE89039.1"/>
    </source>
</evidence>
<dbReference type="EMBL" id="AJIL01000561">
    <property type="protein sequence ID" value="KNE89039.1"/>
    <property type="molecule type" value="Genomic_DNA"/>
</dbReference>
<feature type="compositionally biased region" description="Low complexity" evidence="1">
    <location>
        <begin position="105"/>
        <end position="116"/>
    </location>
</feature>
<organism evidence="2 3">
    <name type="scientific">Puccinia striiformis f. sp. tritici PST-78</name>
    <dbReference type="NCBI Taxonomy" id="1165861"/>
    <lineage>
        <taxon>Eukaryota</taxon>
        <taxon>Fungi</taxon>
        <taxon>Dikarya</taxon>
        <taxon>Basidiomycota</taxon>
        <taxon>Pucciniomycotina</taxon>
        <taxon>Pucciniomycetes</taxon>
        <taxon>Pucciniales</taxon>
        <taxon>Pucciniaceae</taxon>
        <taxon>Puccinia</taxon>
    </lineage>
</organism>
<feature type="compositionally biased region" description="Basic and acidic residues" evidence="1">
    <location>
        <begin position="132"/>
        <end position="149"/>
    </location>
</feature>